<evidence type="ECO:0000256" key="3">
    <source>
        <dbReference type="ARBA" id="ARBA00023157"/>
    </source>
</evidence>
<feature type="binding site" evidence="5">
    <location>
        <position position="49"/>
    </location>
    <ligand>
        <name>Ca(2+)</name>
        <dbReference type="ChEBI" id="CHEBI:29108"/>
    </ligand>
</feature>
<dbReference type="GO" id="GO:0005576">
    <property type="term" value="C:extracellular region"/>
    <property type="evidence" value="ECO:0007669"/>
    <property type="project" value="UniProtKB-SubCell"/>
</dbReference>
<comment type="subcellular location">
    <subcellularLocation>
        <location evidence="1">Secreted</location>
    </subcellularLocation>
</comment>
<comment type="cofactor">
    <cofactor evidence="5">
        <name>Ca(2+)</name>
        <dbReference type="ChEBI" id="CHEBI:29108"/>
    </cofactor>
    <text evidence="5">Binds 1 Ca(2+) ion per subunit.</text>
</comment>
<evidence type="ECO:0000256" key="7">
    <source>
        <dbReference type="RuleBase" id="RU003654"/>
    </source>
</evidence>
<protein>
    <recommendedName>
        <fullName evidence="4">Phosphatidylcholine 2-acylhydrolase</fullName>
    </recommendedName>
</protein>
<dbReference type="AlphaFoldDB" id="A0A3M6V060"/>
<dbReference type="GO" id="GO:0050482">
    <property type="term" value="P:arachidonate secretion"/>
    <property type="evidence" value="ECO:0007669"/>
    <property type="project" value="InterPro"/>
</dbReference>
<dbReference type="Pfam" id="PF00068">
    <property type="entry name" value="Phospholip_A2_1"/>
    <property type="match status" value="1"/>
</dbReference>
<comment type="similarity">
    <text evidence="7">Belongs to the phospholipase A2 family.</text>
</comment>
<evidence type="ECO:0000256" key="2">
    <source>
        <dbReference type="ARBA" id="ARBA00022525"/>
    </source>
</evidence>
<dbReference type="GO" id="GO:0005543">
    <property type="term" value="F:phospholipid binding"/>
    <property type="evidence" value="ECO:0007669"/>
    <property type="project" value="TreeGrafter"/>
</dbReference>
<keyword evidence="5" id="KW-0479">Metal-binding</keyword>
<evidence type="ECO:0000256" key="5">
    <source>
        <dbReference type="PIRSR" id="PIRSR601211-2"/>
    </source>
</evidence>
<dbReference type="EMBL" id="RCHS01000379">
    <property type="protein sequence ID" value="RMX59315.1"/>
    <property type="molecule type" value="Genomic_DNA"/>
</dbReference>
<evidence type="ECO:0000313" key="9">
    <source>
        <dbReference type="EMBL" id="RMX59315.1"/>
    </source>
</evidence>
<dbReference type="GO" id="GO:0047498">
    <property type="term" value="F:calcium-dependent phospholipase A2 activity"/>
    <property type="evidence" value="ECO:0007669"/>
    <property type="project" value="TreeGrafter"/>
</dbReference>
<gene>
    <name evidence="9" type="ORF">pdam_00011899</name>
</gene>
<accession>A0A3M6V060</accession>
<dbReference type="PANTHER" id="PTHR11716:SF100">
    <property type="entry name" value="PHOSPHOLIPASE A2"/>
    <property type="match status" value="1"/>
</dbReference>
<dbReference type="PANTHER" id="PTHR11716">
    <property type="entry name" value="PHOSPHOLIPASE A2 FAMILY MEMBER"/>
    <property type="match status" value="1"/>
</dbReference>
<keyword evidence="5" id="KW-0106">Calcium</keyword>
<dbReference type="GO" id="GO:0006644">
    <property type="term" value="P:phospholipid metabolic process"/>
    <property type="evidence" value="ECO:0007669"/>
    <property type="project" value="InterPro"/>
</dbReference>
<evidence type="ECO:0000256" key="1">
    <source>
        <dbReference type="ARBA" id="ARBA00004613"/>
    </source>
</evidence>
<dbReference type="GO" id="GO:0016042">
    <property type="term" value="P:lipid catabolic process"/>
    <property type="evidence" value="ECO:0007669"/>
    <property type="project" value="InterPro"/>
</dbReference>
<evidence type="ECO:0000256" key="4">
    <source>
        <dbReference type="ARBA" id="ARBA00029903"/>
    </source>
</evidence>
<evidence type="ECO:0000256" key="6">
    <source>
        <dbReference type="PIRSR" id="PIRSR601211-3"/>
    </source>
</evidence>
<feature type="binding site" evidence="5">
    <location>
        <position position="66"/>
    </location>
    <ligand>
        <name>Ca(2+)</name>
        <dbReference type="ChEBI" id="CHEBI:29108"/>
    </ligand>
</feature>
<keyword evidence="3 6" id="KW-1015">Disulfide bond</keyword>
<keyword evidence="2" id="KW-0964">Secreted</keyword>
<evidence type="ECO:0000259" key="8">
    <source>
        <dbReference type="SMART" id="SM00085"/>
    </source>
</evidence>
<reference evidence="9 10" key="1">
    <citation type="journal article" date="2018" name="Sci. Rep.">
        <title>Comparative analysis of the Pocillopora damicornis genome highlights role of immune system in coral evolution.</title>
        <authorList>
            <person name="Cunning R."/>
            <person name="Bay R.A."/>
            <person name="Gillette P."/>
            <person name="Baker A.C."/>
            <person name="Traylor-Knowles N."/>
        </authorList>
    </citation>
    <scope>NUCLEOTIDE SEQUENCE [LARGE SCALE GENOMIC DNA]</scope>
    <source>
        <strain evidence="9">RSMAS</strain>
        <tissue evidence="9">Whole animal</tissue>
    </source>
</reference>
<dbReference type="Proteomes" id="UP000275408">
    <property type="component" value="Unassembled WGS sequence"/>
</dbReference>
<dbReference type="GO" id="GO:0005509">
    <property type="term" value="F:calcium ion binding"/>
    <property type="evidence" value="ECO:0007669"/>
    <property type="project" value="InterPro"/>
</dbReference>
<dbReference type="InterPro" id="IPR016090">
    <property type="entry name" value="PLA2-like_dom"/>
</dbReference>
<name>A0A3M6V060_POCDA</name>
<feature type="domain" description="Phospholipase A2-like central" evidence="8">
    <location>
        <begin position="17"/>
        <end position="107"/>
    </location>
</feature>
<dbReference type="InterPro" id="IPR033113">
    <property type="entry name" value="PLA2_histidine"/>
</dbReference>
<sequence>MVLLPKKGEKKTIGSPRLQQLADLVQQALGLTPQQTFQIYGYGCWCGIGGMGRTVDKFDFCCKAHDFCELNLVKPDKCGGNFRNIDQRFEYDAATDTCSKYYQFFCA</sequence>
<dbReference type="SMART" id="SM00085">
    <property type="entry name" value="PA2c"/>
    <property type="match status" value="1"/>
</dbReference>
<dbReference type="InterPro" id="IPR001211">
    <property type="entry name" value="PLA2"/>
</dbReference>
<keyword evidence="10" id="KW-1185">Reference proteome</keyword>
<evidence type="ECO:0000313" key="10">
    <source>
        <dbReference type="Proteomes" id="UP000275408"/>
    </source>
</evidence>
<comment type="caution">
    <text evidence="9">The sequence shown here is derived from an EMBL/GenBank/DDBJ whole genome shotgun (WGS) entry which is preliminary data.</text>
</comment>
<feature type="disulfide bond" evidence="6">
    <location>
        <begin position="46"/>
        <end position="62"/>
    </location>
</feature>
<dbReference type="PROSITE" id="PS00118">
    <property type="entry name" value="PA2_HIS"/>
    <property type="match status" value="1"/>
</dbReference>
<organism evidence="9 10">
    <name type="scientific">Pocillopora damicornis</name>
    <name type="common">Cauliflower coral</name>
    <name type="synonym">Millepora damicornis</name>
    <dbReference type="NCBI Taxonomy" id="46731"/>
    <lineage>
        <taxon>Eukaryota</taxon>
        <taxon>Metazoa</taxon>
        <taxon>Cnidaria</taxon>
        <taxon>Anthozoa</taxon>
        <taxon>Hexacorallia</taxon>
        <taxon>Scleractinia</taxon>
        <taxon>Astrocoeniina</taxon>
        <taxon>Pocilloporidae</taxon>
        <taxon>Pocillopora</taxon>
    </lineage>
</organism>
<proteinExistence type="inferred from homology"/>
<dbReference type="InterPro" id="IPR036444">
    <property type="entry name" value="PLipase_A2_dom_sf"/>
</dbReference>
<feature type="binding site" evidence="5">
    <location>
        <position position="47"/>
    </location>
    <ligand>
        <name>Ca(2+)</name>
        <dbReference type="ChEBI" id="CHEBI:29108"/>
    </ligand>
</feature>
<dbReference type="SUPFAM" id="SSF48619">
    <property type="entry name" value="Phospholipase A2, PLA2"/>
    <property type="match status" value="1"/>
</dbReference>
<dbReference type="Gene3D" id="1.20.90.10">
    <property type="entry name" value="Phospholipase A2 domain"/>
    <property type="match status" value="1"/>
</dbReference>